<feature type="transmembrane region" description="Helical" evidence="7">
    <location>
        <begin position="385"/>
        <end position="409"/>
    </location>
</feature>
<dbReference type="PANTHER" id="PTHR42718">
    <property type="entry name" value="MAJOR FACILITATOR SUPERFAMILY MULTIDRUG TRANSPORTER MFSC"/>
    <property type="match status" value="1"/>
</dbReference>
<evidence type="ECO:0000256" key="5">
    <source>
        <dbReference type="ARBA" id="ARBA00022989"/>
    </source>
</evidence>
<keyword evidence="6 7" id="KW-0472">Membrane</keyword>
<keyword evidence="4 7" id="KW-0812">Transmembrane</keyword>
<evidence type="ECO:0000259" key="8">
    <source>
        <dbReference type="PROSITE" id="PS50850"/>
    </source>
</evidence>
<evidence type="ECO:0000256" key="6">
    <source>
        <dbReference type="ARBA" id="ARBA00023136"/>
    </source>
</evidence>
<evidence type="ECO:0000313" key="9">
    <source>
        <dbReference type="EMBL" id="GID13926.1"/>
    </source>
</evidence>
<comment type="caution">
    <text evidence="9">The sequence shown here is derived from an EMBL/GenBank/DDBJ whole genome shotgun (WGS) entry which is preliminary data.</text>
</comment>
<feature type="transmembrane region" description="Helical" evidence="7">
    <location>
        <begin position="210"/>
        <end position="232"/>
    </location>
</feature>
<protein>
    <submittedName>
        <fullName evidence="9">MFS transporter</fullName>
    </submittedName>
</protein>
<feature type="transmembrane region" description="Helical" evidence="7">
    <location>
        <begin position="421"/>
        <end position="441"/>
    </location>
</feature>
<feature type="transmembrane region" description="Helical" evidence="7">
    <location>
        <begin position="184"/>
        <end position="204"/>
    </location>
</feature>
<dbReference type="GO" id="GO:0005886">
    <property type="term" value="C:plasma membrane"/>
    <property type="evidence" value="ECO:0007669"/>
    <property type="project" value="UniProtKB-SubCell"/>
</dbReference>
<dbReference type="EMBL" id="BOMB01000028">
    <property type="protein sequence ID" value="GID13926.1"/>
    <property type="molecule type" value="Genomic_DNA"/>
</dbReference>
<feature type="transmembrane region" description="Helical" evidence="7">
    <location>
        <begin position="123"/>
        <end position="141"/>
    </location>
</feature>
<feature type="transmembrane region" description="Helical" evidence="7">
    <location>
        <begin position="282"/>
        <end position="306"/>
    </location>
</feature>
<dbReference type="Pfam" id="PF07690">
    <property type="entry name" value="MFS_1"/>
    <property type="match status" value="1"/>
</dbReference>
<dbReference type="Proteomes" id="UP000612808">
    <property type="component" value="Unassembled WGS sequence"/>
</dbReference>
<feature type="domain" description="Major facilitator superfamily (MFS) profile" evidence="8">
    <location>
        <begin position="1"/>
        <end position="445"/>
    </location>
</feature>
<keyword evidence="3" id="KW-1003">Cell membrane</keyword>
<dbReference type="InterPro" id="IPR011701">
    <property type="entry name" value="MFS"/>
</dbReference>
<evidence type="ECO:0000256" key="7">
    <source>
        <dbReference type="SAM" id="Phobius"/>
    </source>
</evidence>
<keyword evidence="5 7" id="KW-1133">Transmembrane helix</keyword>
<feature type="transmembrane region" description="Helical" evidence="7">
    <location>
        <begin position="348"/>
        <end position="373"/>
    </location>
</feature>
<sequence length="485" mass="49468">MATVLGSGLAMLDSTVVNVALPHIGHDLSADLAGLQWTSTGYTLTLAALILLGGSLGDRYGRRKVFLIGVVWFAVASALCGVAPSMPVLIAARLLQGVGGALLTPGSLALIQSTYHPDDRARAIGAWSGLGGVATAIGPFVGGWLVDAASWRFVFYLNLPLAAAVVIVALRYVPESRDTTAQGFDIPGAVLGALGLAGITYALVEAPEKGGSPVVLGAAVAGVLALVAFVLVERRSRHPMMPPDLFRSTTFSAVNAVTFMVYAALGGMIFFLVLQLQTVSGFSALAAGIALLPFTVLMLLLSATSGSIAQKIGPRPQLIIGPLVAAVGALLLLRVGPDANYWTDVLPGVLLVGLGMTTLVAPLTSTVLAAVATRHAGVASGVNNAVARAASLLAVAALPLVAGLSGAAYKQPTAFSHGYRIAMVVCAGLFLLGTVLSALLVRRPAEVPTERVPERHVCCEVSGPPIEVGRPAGTARSEPAGTSAD</sequence>
<dbReference type="CDD" id="cd17321">
    <property type="entry name" value="MFS_MMR_MDR_like"/>
    <property type="match status" value="1"/>
</dbReference>
<feature type="transmembrane region" description="Helical" evidence="7">
    <location>
        <begin position="35"/>
        <end position="53"/>
    </location>
</feature>
<dbReference type="Gene3D" id="1.20.1250.20">
    <property type="entry name" value="MFS general substrate transporter like domains"/>
    <property type="match status" value="1"/>
</dbReference>
<dbReference type="AlphaFoldDB" id="A0A8J3NCD0"/>
<dbReference type="PROSITE" id="PS50850">
    <property type="entry name" value="MFS"/>
    <property type="match status" value="1"/>
</dbReference>
<evidence type="ECO:0000256" key="4">
    <source>
        <dbReference type="ARBA" id="ARBA00022692"/>
    </source>
</evidence>
<feature type="transmembrane region" description="Helical" evidence="7">
    <location>
        <begin position="153"/>
        <end position="172"/>
    </location>
</feature>
<evidence type="ECO:0000256" key="2">
    <source>
        <dbReference type="ARBA" id="ARBA00022448"/>
    </source>
</evidence>
<dbReference type="PANTHER" id="PTHR42718:SF42">
    <property type="entry name" value="EXPORT PROTEIN"/>
    <property type="match status" value="1"/>
</dbReference>
<dbReference type="GO" id="GO:0022857">
    <property type="term" value="F:transmembrane transporter activity"/>
    <property type="evidence" value="ECO:0007669"/>
    <property type="project" value="InterPro"/>
</dbReference>
<comment type="subcellular location">
    <subcellularLocation>
        <location evidence="1">Cell membrane</location>
        <topology evidence="1">Multi-pass membrane protein</topology>
    </subcellularLocation>
</comment>
<dbReference type="InterPro" id="IPR004638">
    <property type="entry name" value="EmrB-like"/>
</dbReference>
<dbReference type="InterPro" id="IPR020846">
    <property type="entry name" value="MFS_dom"/>
</dbReference>
<keyword evidence="10" id="KW-1185">Reference proteome</keyword>
<feature type="transmembrane region" description="Helical" evidence="7">
    <location>
        <begin position="90"/>
        <end position="111"/>
    </location>
</feature>
<feature type="transmembrane region" description="Helical" evidence="7">
    <location>
        <begin position="318"/>
        <end position="336"/>
    </location>
</feature>
<feature type="transmembrane region" description="Helical" evidence="7">
    <location>
        <begin position="253"/>
        <end position="276"/>
    </location>
</feature>
<dbReference type="InterPro" id="IPR036259">
    <property type="entry name" value="MFS_trans_sf"/>
</dbReference>
<gene>
    <name evidence="9" type="ORF">Aru02nite_48150</name>
</gene>
<feature type="transmembrane region" description="Helical" evidence="7">
    <location>
        <begin position="65"/>
        <end position="84"/>
    </location>
</feature>
<proteinExistence type="predicted"/>
<evidence type="ECO:0000313" key="10">
    <source>
        <dbReference type="Proteomes" id="UP000612808"/>
    </source>
</evidence>
<evidence type="ECO:0000256" key="1">
    <source>
        <dbReference type="ARBA" id="ARBA00004651"/>
    </source>
</evidence>
<keyword evidence="2" id="KW-0813">Transport</keyword>
<dbReference type="NCBIfam" id="TIGR00711">
    <property type="entry name" value="efflux_EmrB"/>
    <property type="match status" value="1"/>
</dbReference>
<organism evidence="9 10">
    <name type="scientific">Actinocatenispora rupis</name>
    <dbReference type="NCBI Taxonomy" id="519421"/>
    <lineage>
        <taxon>Bacteria</taxon>
        <taxon>Bacillati</taxon>
        <taxon>Actinomycetota</taxon>
        <taxon>Actinomycetes</taxon>
        <taxon>Micromonosporales</taxon>
        <taxon>Micromonosporaceae</taxon>
        <taxon>Actinocatenispora</taxon>
    </lineage>
</organism>
<evidence type="ECO:0000256" key="3">
    <source>
        <dbReference type="ARBA" id="ARBA00022475"/>
    </source>
</evidence>
<accession>A0A8J3NCD0</accession>
<name>A0A8J3NCD0_9ACTN</name>
<dbReference type="Gene3D" id="1.20.1720.10">
    <property type="entry name" value="Multidrug resistance protein D"/>
    <property type="match status" value="1"/>
</dbReference>
<dbReference type="SUPFAM" id="SSF103473">
    <property type="entry name" value="MFS general substrate transporter"/>
    <property type="match status" value="1"/>
</dbReference>
<reference evidence="9" key="1">
    <citation type="submission" date="2021-01" db="EMBL/GenBank/DDBJ databases">
        <title>Whole genome shotgun sequence of Actinocatenispora rupis NBRC 107355.</title>
        <authorList>
            <person name="Komaki H."/>
            <person name="Tamura T."/>
        </authorList>
    </citation>
    <scope>NUCLEOTIDE SEQUENCE</scope>
    <source>
        <strain evidence="9">NBRC 107355</strain>
    </source>
</reference>